<evidence type="ECO:0000313" key="3">
    <source>
        <dbReference type="EMBL" id="KAH0561411.1"/>
    </source>
</evidence>
<evidence type="ECO:0000256" key="1">
    <source>
        <dbReference type="SAM" id="Phobius"/>
    </source>
</evidence>
<dbReference type="Proteomes" id="UP000826195">
    <property type="component" value="Unassembled WGS sequence"/>
</dbReference>
<dbReference type="EMBL" id="JAHXZJ010000374">
    <property type="protein sequence ID" value="KAH0561411.1"/>
    <property type="molecule type" value="Genomic_DNA"/>
</dbReference>
<dbReference type="PANTHER" id="PTHR39069">
    <property type="entry name" value="ECDYSONE-INDUCIBLE GENE E1, ISOFORM A"/>
    <property type="match status" value="1"/>
</dbReference>
<dbReference type="AlphaFoldDB" id="A0AAV7IIM6"/>
<organism evidence="3 4">
    <name type="scientific">Cotesia glomerata</name>
    <name type="common">Lepidopteran parasitic wasp</name>
    <name type="synonym">Apanteles glomeratus</name>
    <dbReference type="NCBI Taxonomy" id="32391"/>
    <lineage>
        <taxon>Eukaryota</taxon>
        <taxon>Metazoa</taxon>
        <taxon>Ecdysozoa</taxon>
        <taxon>Arthropoda</taxon>
        <taxon>Hexapoda</taxon>
        <taxon>Insecta</taxon>
        <taxon>Pterygota</taxon>
        <taxon>Neoptera</taxon>
        <taxon>Endopterygota</taxon>
        <taxon>Hymenoptera</taxon>
        <taxon>Apocrita</taxon>
        <taxon>Ichneumonoidea</taxon>
        <taxon>Braconidae</taxon>
        <taxon>Microgastrinae</taxon>
        <taxon>Cotesia</taxon>
    </lineage>
</organism>
<dbReference type="PANTHER" id="PTHR39069:SF8">
    <property type="entry name" value="FI17111P1"/>
    <property type="match status" value="1"/>
</dbReference>
<gene>
    <name evidence="3" type="ORF">KQX54_016610</name>
</gene>
<feature type="transmembrane region" description="Helical" evidence="1">
    <location>
        <begin position="212"/>
        <end position="233"/>
    </location>
</feature>
<name>A0AAV7IIM6_COTGL</name>
<dbReference type="InterPro" id="IPR006149">
    <property type="entry name" value="EB_dom"/>
</dbReference>
<evidence type="ECO:0000259" key="2">
    <source>
        <dbReference type="Pfam" id="PF01683"/>
    </source>
</evidence>
<keyword evidence="1" id="KW-0472">Membrane</keyword>
<proteinExistence type="predicted"/>
<dbReference type="Pfam" id="PF01683">
    <property type="entry name" value="EB"/>
    <property type="match status" value="1"/>
</dbReference>
<reference evidence="3 4" key="1">
    <citation type="journal article" date="2021" name="J. Hered.">
        <title>A chromosome-level genome assembly of the parasitoid wasp, Cotesia glomerata (Hymenoptera: Braconidae).</title>
        <authorList>
            <person name="Pinto B.J."/>
            <person name="Weis J.J."/>
            <person name="Gamble T."/>
            <person name="Ode P.J."/>
            <person name="Paul R."/>
            <person name="Zaspel J.M."/>
        </authorList>
    </citation>
    <scope>NUCLEOTIDE SEQUENCE [LARGE SCALE GENOMIC DNA]</scope>
    <source>
        <strain evidence="3">CgM1</strain>
    </source>
</reference>
<keyword evidence="1" id="KW-0812">Transmembrane</keyword>
<comment type="caution">
    <text evidence="3">The sequence shown here is derived from an EMBL/GenBank/DDBJ whole genome shotgun (WGS) entry which is preliminary data.</text>
</comment>
<sequence>MKSVVLALLGSSCEHNDDCNDPGHSECSEDKICVCKLHNFIKYNTCQPRLATHGTFCQSDDNCTLIKYMKCSEDNKCVCHDKTILINDATCAPILGGFCEKHAECIVDYSVCFNNKCQCKPKYKAVADDECRISPLRKPCVDTLDCDDIWHMKCSENKTCICKANHIEVNQTLCKPLLGAICHSNECGVNNSVCVDHERQFKPFFRRVSNHLCIYLACPTTFEVFFAWFISFFPVSASLG</sequence>
<accession>A0AAV7IIM6</accession>
<evidence type="ECO:0000313" key="4">
    <source>
        <dbReference type="Proteomes" id="UP000826195"/>
    </source>
</evidence>
<keyword evidence="1" id="KW-1133">Transmembrane helix</keyword>
<feature type="domain" description="EB" evidence="2">
    <location>
        <begin position="95"/>
        <end position="131"/>
    </location>
</feature>
<keyword evidence="4" id="KW-1185">Reference proteome</keyword>
<protein>
    <recommendedName>
        <fullName evidence="2">EB domain-containing protein</fullName>
    </recommendedName>
</protein>